<proteinExistence type="predicted"/>
<evidence type="ECO:0000259" key="2">
    <source>
        <dbReference type="Pfam" id="PF01266"/>
    </source>
</evidence>
<sequence>MKNTGHPYDSWYAATASAPAYPALSGAHHTDVCIIGGGYTGLGAAIELAGKKIDVTVLDSAQIGSGASGRNGGQIHTGQRVDPERLEALFGADQARQLWDMSEDAKTSLYDLIRTHGIDCDLKHGLVHAWHKPAYEADDRAYVDFVARYGYDKVTLLDKAQVADELGTDVYYGGTLDRGGGHLHPLKLAQGLARAATDLNARLFENSHVISYRKIAKGIHLHLDNGATVTCQRLLICGNGYMEGLSEEIDSHVMPINNFILTTEPLDDPAILPNDYAAADSRFVVNYWRKTPDNRLLFGGGENYTPWFPKDIKAFVRNNMLKVYPQLGEAKISHGWGGTLAITMSRAPFVRNLAPNVYASAGYSGQGVVLAPYFGRLLARAITGDDHDVSLLSRLPTPAFFGGRLLRWPALVAGLSYYALRDRL</sequence>
<dbReference type="InterPro" id="IPR006076">
    <property type="entry name" value="FAD-dep_OxRdtase"/>
</dbReference>
<dbReference type="Proteomes" id="UP000017837">
    <property type="component" value="Unassembled WGS sequence"/>
</dbReference>
<keyword evidence="4" id="KW-1185">Reference proteome</keyword>
<dbReference type="eggNOG" id="COG0665">
    <property type="taxonomic scope" value="Bacteria"/>
</dbReference>
<organism evidence="3 4">
    <name type="scientific">Asticcacaulis benevestitus DSM 16100 = ATCC BAA-896</name>
    <dbReference type="NCBI Taxonomy" id="1121022"/>
    <lineage>
        <taxon>Bacteria</taxon>
        <taxon>Pseudomonadati</taxon>
        <taxon>Pseudomonadota</taxon>
        <taxon>Alphaproteobacteria</taxon>
        <taxon>Caulobacterales</taxon>
        <taxon>Caulobacteraceae</taxon>
        <taxon>Asticcacaulis</taxon>
    </lineage>
</organism>
<reference evidence="3 4" key="1">
    <citation type="journal article" date="2014" name="Nature">
        <title>Sequential evolution of bacterial morphology by co-option of a developmental regulator.</title>
        <authorList>
            <person name="Jiang C."/>
            <person name="Brown P.J."/>
            <person name="Ducret A."/>
            <person name="Brun Y.V."/>
        </authorList>
    </citation>
    <scope>NUCLEOTIDE SEQUENCE [LARGE SCALE GENOMIC DNA]</scope>
    <source>
        <strain evidence="3 4">DSM 16100</strain>
    </source>
</reference>
<dbReference type="Pfam" id="PF01266">
    <property type="entry name" value="DAO"/>
    <property type="match status" value="1"/>
</dbReference>
<dbReference type="PANTHER" id="PTHR13847">
    <property type="entry name" value="SARCOSINE DEHYDROGENASE-RELATED"/>
    <property type="match status" value="1"/>
</dbReference>
<dbReference type="AlphaFoldDB" id="V4Q7T5"/>
<dbReference type="Gene3D" id="3.50.50.60">
    <property type="entry name" value="FAD/NAD(P)-binding domain"/>
    <property type="match status" value="1"/>
</dbReference>
<evidence type="ECO:0000256" key="1">
    <source>
        <dbReference type="ARBA" id="ARBA00023002"/>
    </source>
</evidence>
<evidence type="ECO:0000313" key="3">
    <source>
        <dbReference type="EMBL" id="ESQ93910.1"/>
    </source>
</evidence>
<dbReference type="Gene3D" id="3.30.9.10">
    <property type="entry name" value="D-Amino Acid Oxidase, subunit A, domain 2"/>
    <property type="match status" value="1"/>
</dbReference>
<protein>
    <recommendedName>
        <fullName evidence="2">FAD dependent oxidoreductase domain-containing protein</fullName>
    </recommendedName>
</protein>
<name>V4Q7T5_9CAUL</name>
<dbReference type="PATRIC" id="fig|1121022.4.peg.847"/>
<dbReference type="GO" id="GO:0016491">
    <property type="term" value="F:oxidoreductase activity"/>
    <property type="evidence" value="ECO:0007669"/>
    <property type="project" value="UniProtKB-KW"/>
</dbReference>
<gene>
    <name evidence="3" type="ORF">ABENE_04275</name>
</gene>
<dbReference type="STRING" id="1121022.GCA_000376105_00162"/>
<evidence type="ECO:0000313" key="4">
    <source>
        <dbReference type="Proteomes" id="UP000017837"/>
    </source>
</evidence>
<dbReference type="PANTHER" id="PTHR13847:SF281">
    <property type="entry name" value="FAD DEPENDENT OXIDOREDUCTASE DOMAIN-CONTAINING PROTEIN"/>
    <property type="match status" value="1"/>
</dbReference>
<dbReference type="InterPro" id="IPR036188">
    <property type="entry name" value="FAD/NAD-bd_sf"/>
</dbReference>
<accession>V4Q7T5</accession>
<dbReference type="SUPFAM" id="SSF51905">
    <property type="entry name" value="FAD/NAD(P)-binding domain"/>
    <property type="match status" value="1"/>
</dbReference>
<dbReference type="GO" id="GO:0005737">
    <property type="term" value="C:cytoplasm"/>
    <property type="evidence" value="ECO:0007669"/>
    <property type="project" value="TreeGrafter"/>
</dbReference>
<dbReference type="EMBL" id="AWGB01000006">
    <property type="protein sequence ID" value="ESQ93910.1"/>
    <property type="molecule type" value="Genomic_DNA"/>
</dbReference>
<keyword evidence="1" id="KW-0560">Oxidoreductase</keyword>
<dbReference type="OrthoDB" id="9806601at2"/>
<comment type="caution">
    <text evidence="3">The sequence shown here is derived from an EMBL/GenBank/DDBJ whole genome shotgun (WGS) entry which is preliminary data.</text>
</comment>
<dbReference type="RefSeq" id="WP_018079847.1">
    <property type="nucleotide sequence ID" value="NZ_AQWM01000001.1"/>
</dbReference>
<feature type="domain" description="FAD dependent oxidoreductase" evidence="2">
    <location>
        <begin position="31"/>
        <end position="380"/>
    </location>
</feature>